<keyword evidence="1" id="KW-0812">Transmembrane</keyword>
<comment type="caution">
    <text evidence="2">The sequence shown here is derived from an EMBL/GenBank/DDBJ whole genome shotgun (WGS) entry which is preliminary data.</text>
</comment>
<keyword evidence="1" id="KW-1133">Transmembrane helix</keyword>
<keyword evidence="1" id="KW-0472">Membrane</keyword>
<dbReference type="InterPro" id="IPR012902">
    <property type="entry name" value="N_methyl_site"/>
</dbReference>
<dbReference type="EMBL" id="JBHRTA010000022">
    <property type="protein sequence ID" value="MFC3197336.1"/>
    <property type="molecule type" value="Genomic_DNA"/>
</dbReference>
<dbReference type="RefSeq" id="WP_379020930.1">
    <property type="nucleotide sequence ID" value="NZ_JBHRTA010000022.1"/>
</dbReference>
<protein>
    <submittedName>
        <fullName evidence="2">Type II secretion system protein</fullName>
    </submittedName>
</protein>
<dbReference type="Proteomes" id="UP001595526">
    <property type="component" value="Unassembled WGS sequence"/>
</dbReference>
<evidence type="ECO:0000313" key="2">
    <source>
        <dbReference type="EMBL" id="MFC3197336.1"/>
    </source>
</evidence>
<dbReference type="Pfam" id="PF07963">
    <property type="entry name" value="N_methyl"/>
    <property type="match status" value="1"/>
</dbReference>
<evidence type="ECO:0000256" key="1">
    <source>
        <dbReference type="SAM" id="Phobius"/>
    </source>
</evidence>
<name>A0ABV7JKK1_9SPHI</name>
<proteinExistence type="predicted"/>
<organism evidence="2 3">
    <name type="scientific">Parapedobacter deserti</name>
    <dbReference type="NCBI Taxonomy" id="1912957"/>
    <lineage>
        <taxon>Bacteria</taxon>
        <taxon>Pseudomonadati</taxon>
        <taxon>Bacteroidota</taxon>
        <taxon>Sphingobacteriia</taxon>
        <taxon>Sphingobacteriales</taxon>
        <taxon>Sphingobacteriaceae</taxon>
        <taxon>Parapedobacter</taxon>
    </lineage>
</organism>
<accession>A0ABV7JKK1</accession>
<sequence>MRRHRSPKWLRASTLIEVLVALVIITLVMAIAATLYVKMGWKRPDNLLNLHLELKALAEETKRTKDYTPAEYERDDGLAIDRAVQPYQGDTLLLLLELRAKKQGTDEEAVYREIIIHDQ</sequence>
<feature type="transmembrane region" description="Helical" evidence="1">
    <location>
        <begin position="12"/>
        <end position="37"/>
    </location>
</feature>
<evidence type="ECO:0000313" key="3">
    <source>
        <dbReference type="Proteomes" id="UP001595526"/>
    </source>
</evidence>
<gene>
    <name evidence="2" type="ORF">ACFOET_06905</name>
</gene>
<reference evidence="3" key="1">
    <citation type="journal article" date="2019" name="Int. J. Syst. Evol. Microbiol.">
        <title>The Global Catalogue of Microorganisms (GCM) 10K type strain sequencing project: providing services to taxonomists for standard genome sequencing and annotation.</title>
        <authorList>
            <consortium name="The Broad Institute Genomics Platform"/>
            <consortium name="The Broad Institute Genome Sequencing Center for Infectious Disease"/>
            <person name="Wu L."/>
            <person name="Ma J."/>
        </authorList>
    </citation>
    <scope>NUCLEOTIDE SEQUENCE [LARGE SCALE GENOMIC DNA]</scope>
    <source>
        <strain evidence="3">KCTC 52416</strain>
    </source>
</reference>
<keyword evidence="3" id="KW-1185">Reference proteome</keyword>